<dbReference type="RefSeq" id="WP_092504827.1">
    <property type="nucleotide sequence ID" value="NZ_LT629695.1"/>
</dbReference>
<dbReference type="PANTHER" id="PTHR43176:SF3">
    <property type="entry name" value="3-HYDROXYISOBUTYRYL-COA HYDROLASE, MITOCHONDRIAL"/>
    <property type="match status" value="1"/>
</dbReference>
<dbReference type="PANTHER" id="PTHR43176">
    <property type="entry name" value="3-HYDROXYISOBUTYRYL-COA HYDROLASE-RELATED"/>
    <property type="match status" value="1"/>
</dbReference>
<feature type="region of interest" description="Disordered" evidence="4">
    <location>
        <begin position="330"/>
        <end position="350"/>
    </location>
</feature>
<dbReference type="EC" id="3.1.2.4" evidence="2"/>
<dbReference type="CDD" id="cd06558">
    <property type="entry name" value="crotonase-like"/>
    <property type="match status" value="1"/>
</dbReference>
<proteinExistence type="predicted"/>
<protein>
    <recommendedName>
        <fullName evidence="2">3-hydroxyisobutyryl-CoA hydrolase</fullName>
        <ecNumber evidence="2">3.1.2.4</ecNumber>
    </recommendedName>
</protein>
<comment type="catalytic activity">
    <reaction evidence="1">
        <text>3-hydroxy-2-methylpropanoyl-CoA + H2O = 3-hydroxy-2-methylpropanoate + CoA + H(+)</text>
        <dbReference type="Rhea" id="RHEA:20888"/>
        <dbReference type="ChEBI" id="CHEBI:11805"/>
        <dbReference type="ChEBI" id="CHEBI:15377"/>
        <dbReference type="ChEBI" id="CHEBI:15378"/>
        <dbReference type="ChEBI" id="CHEBI:57287"/>
        <dbReference type="ChEBI" id="CHEBI:57340"/>
        <dbReference type="EC" id="3.1.2.4"/>
    </reaction>
</comment>
<evidence type="ECO:0000256" key="3">
    <source>
        <dbReference type="ARBA" id="ARBA00022801"/>
    </source>
</evidence>
<evidence type="ECO:0000313" key="7">
    <source>
        <dbReference type="Proteomes" id="UP000198822"/>
    </source>
</evidence>
<dbReference type="OrthoDB" id="9790967at2"/>
<dbReference type="SUPFAM" id="SSF52096">
    <property type="entry name" value="ClpP/crotonase"/>
    <property type="match status" value="1"/>
</dbReference>
<dbReference type="GO" id="GO:0006574">
    <property type="term" value="P:L-valine catabolic process"/>
    <property type="evidence" value="ECO:0007669"/>
    <property type="project" value="TreeGrafter"/>
</dbReference>
<sequence>MSEDVVVERRGRAGIITLDRPKAMNALTHGMVLAVLDALDAWRDDDAVQTVVIRGAGDRGLCAGGDVVGLRRGILDGALEATLRFFHDEYRMDAAVARFPKPVVTLMDGVVLGGGVGIGGHASHRVVTERSRVGFPEVTIGFAPDVGASWLLSRPEAGRIGQWMALTGQPIGPAAAIRAGLADQHVPADRLDDLLASLEHEDADAAIAALATEPAAGAGDDVPAAFDEPTVEAVLAALDAGSDAEREAAALIRTKSPTGLRVAAEARRRGAELPHLEAALAQELRIVAHAITTHDLAEGIRAQLVDKDRNPRWQPASLAEVADADVDAYFAPPPGGDLDLPAPTETRSAS</sequence>
<feature type="domain" description="Enoyl-CoA hydratase/isomerase" evidence="5">
    <location>
        <begin position="14"/>
        <end position="330"/>
    </location>
</feature>
<dbReference type="InterPro" id="IPR045004">
    <property type="entry name" value="ECH_dom"/>
</dbReference>
<evidence type="ECO:0000259" key="5">
    <source>
        <dbReference type="Pfam" id="PF16113"/>
    </source>
</evidence>
<keyword evidence="7" id="KW-1185">Reference proteome</keyword>
<dbReference type="InterPro" id="IPR032259">
    <property type="entry name" value="HIBYL-CoA-H"/>
</dbReference>
<evidence type="ECO:0000256" key="1">
    <source>
        <dbReference type="ARBA" id="ARBA00001709"/>
    </source>
</evidence>
<name>A0A1G8EN94_9MICO</name>
<dbReference type="Gene3D" id="3.90.226.10">
    <property type="entry name" value="2-enoyl-CoA Hydratase, Chain A, domain 1"/>
    <property type="match status" value="1"/>
</dbReference>
<dbReference type="NCBIfam" id="NF004127">
    <property type="entry name" value="PRK05617.1"/>
    <property type="match status" value="1"/>
</dbReference>
<dbReference type="InterPro" id="IPR029045">
    <property type="entry name" value="ClpP/crotonase-like_dom_sf"/>
</dbReference>
<gene>
    <name evidence="6" type="ORF">SAMN04489720_2110</name>
</gene>
<dbReference type="GO" id="GO:0003860">
    <property type="term" value="F:3-hydroxyisobutyryl-CoA hydrolase activity"/>
    <property type="evidence" value="ECO:0007669"/>
    <property type="project" value="UniProtKB-EC"/>
</dbReference>
<dbReference type="GO" id="GO:0005829">
    <property type="term" value="C:cytosol"/>
    <property type="evidence" value="ECO:0007669"/>
    <property type="project" value="TreeGrafter"/>
</dbReference>
<dbReference type="STRING" id="399736.SAMN04489720_2110"/>
<evidence type="ECO:0000256" key="2">
    <source>
        <dbReference type="ARBA" id="ARBA00011915"/>
    </source>
</evidence>
<evidence type="ECO:0000313" key="6">
    <source>
        <dbReference type="EMBL" id="SDH71169.1"/>
    </source>
</evidence>
<keyword evidence="3" id="KW-0378">Hydrolase</keyword>
<organism evidence="6 7">
    <name type="scientific">Agrococcus jejuensis</name>
    <dbReference type="NCBI Taxonomy" id="399736"/>
    <lineage>
        <taxon>Bacteria</taxon>
        <taxon>Bacillati</taxon>
        <taxon>Actinomycetota</taxon>
        <taxon>Actinomycetes</taxon>
        <taxon>Micrococcales</taxon>
        <taxon>Microbacteriaceae</taxon>
        <taxon>Agrococcus</taxon>
    </lineage>
</organism>
<reference evidence="7" key="1">
    <citation type="submission" date="2016-10" db="EMBL/GenBank/DDBJ databases">
        <authorList>
            <person name="Varghese N."/>
            <person name="Submissions S."/>
        </authorList>
    </citation>
    <scope>NUCLEOTIDE SEQUENCE [LARGE SCALE GENOMIC DNA]</scope>
    <source>
        <strain evidence="7">DSM 22002</strain>
    </source>
</reference>
<evidence type="ECO:0000256" key="4">
    <source>
        <dbReference type="SAM" id="MobiDB-lite"/>
    </source>
</evidence>
<accession>A0A1G8EN94</accession>
<dbReference type="Proteomes" id="UP000198822">
    <property type="component" value="Chromosome I"/>
</dbReference>
<dbReference type="EMBL" id="LT629695">
    <property type="protein sequence ID" value="SDH71169.1"/>
    <property type="molecule type" value="Genomic_DNA"/>
</dbReference>
<dbReference type="AlphaFoldDB" id="A0A1G8EN94"/>
<dbReference type="Pfam" id="PF16113">
    <property type="entry name" value="ECH_2"/>
    <property type="match status" value="1"/>
</dbReference>